<dbReference type="SMART" id="SM00220">
    <property type="entry name" value="S_TKc"/>
    <property type="match status" value="1"/>
</dbReference>
<dbReference type="SUPFAM" id="SSF56112">
    <property type="entry name" value="Protein kinase-like (PK-like)"/>
    <property type="match status" value="2"/>
</dbReference>
<keyword evidence="7" id="KW-0723">Serine/threonine-protein kinase</keyword>
<dbReference type="PROSITE" id="PS50011">
    <property type="entry name" value="PROTEIN_KINASE_DOM"/>
    <property type="match status" value="2"/>
</dbReference>
<dbReference type="Pfam" id="PF00069">
    <property type="entry name" value="Pkinase"/>
    <property type="match status" value="2"/>
</dbReference>
<dbReference type="NCBIfam" id="NF033442">
    <property type="entry name" value="BREX_PglW"/>
    <property type="match status" value="1"/>
</dbReference>
<name>A0ABR9JK03_9ACTN</name>
<comment type="caution">
    <text evidence="7">The sequence shown here is derived from an EMBL/GenBank/DDBJ whole genome shotgun (WGS) entry which is preliminary data.</text>
</comment>
<evidence type="ECO:0000256" key="1">
    <source>
        <dbReference type="ARBA" id="ARBA00022679"/>
    </source>
</evidence>
<feature type="domain" description="NERD" evidence="6">
    <location>
        <begin position="12"/>
        <end position="127"/>
    </location>
</feature>
<sequence length="1401" mass="154428">MSNRWWGPRSDFTWEEEALQHVRAQMPDTEPYRAWQTFSFAARSGHVPQVDLLIATRAGLFLVEIKSHPGRAINSGATWIFHGENRTRSFENPLYATDLKCKQLRDQLEWARDQLPGMRNLRIPFIRPAVFLSAPDLRCLFGDSQKINVYGRDGLEEQTGLPGIWRGLLGSIPRSNRDVVEPAFSKQLHKLLTKIGISGVHKHRKVGPFELVPQSFDAGPTWEDYLAQNTALPGDQPRRIRIYLSELKADREDRESTRRAARREYLALQGISHEGIVQAEQFSDEHEAGPSVIFRHGADWTRLDHFIAERGDELPIETRVEMVRQLAEALDHAHRRHLYHRALAARSVYVEMDGRYPRLRICDWQVAARPGAGSSDRPSVLAGSGPTTSLAAHIESSSGPYLAPEFGNRAAEGTPLDVFGLGALTYLILTASPPARDRAALAARLSDQRSLVPSAVSDAITPVMDQLVRDATAVQPVDRHETVREFLDWLEQVEEEITAPDEEVPDLLDAVTGAVVQGWRVTRILGKGSTAKALLVERDGHEHVLKVGLSEASRDRLEHEAAQLRDLHEAHIVRYIDGPLEIGGRHVLVMEQAGRSTLSQFLRSQGRLTIDDLQNLGRHLFSAVGHLEEEGLWHRDIKPDNLAIRELPKKGRRLILFDFSLAGAAARDTGVGTPPYLDPFLGTERRPEYDAAAERYAMAVTLHEMASTELPSWGDGVAAPNLLDADEEVPQLAEDSFDPVLRERLVAFFRKALHRDAARRHASLKEMELAWLDVFRELDETPAPRSPAPTAPISTDTLLVAAGLSPRALSTALDQLGVSTIGELSKIPSDRIQRLRGVGLGPRNELMRKAREWRRRLAIAEKGGDSERAPVADPHTLSLDEVAEQLVPKDAARNAAEVRVVRAVLGLPENGEPSPVPPWSSQATVAEELDFSQPHIARLLGKSRNRWIKSVPAVTALRTTVLRLLQAHGRVMEAQRLAAALLADRGSELDDPAARRTLAGACLRAAVEAEEHLDNPRLARRRLGDRVLIAAVAEDDPTAPVEEELLDHATELGREADRLVDLPDSAPLPGTAAVLDALRAVPRPEGMPPLADLDLVSLAADASRNTAMTARLELYPRDLSPRKALQLAQAASYLGPPGLRPEELRDRVLARFPELTGLPEPEDLRPLLQDELHITIEVVTGGDGDPRFVLPSRPMLTPLTARGGPGLATRIGTASPSAETWGRLRDAAEEGGFLAVKAWMDESTSVLSVLSGMPDVRTIHVARTFLTELRAIVDERGRPRWETVLAADSPDASPAARVGFEKLVAEVWERLERLVRTGPGTVLLHDATPLARYAGGMELLTRLKLAAQSPSENPHGLWIFCPMIDPNTEAKLDHTVVRAMGDNEQLAVPGGFALHDTRSAS</sequence>
<evidence type="ECO:0000313" key="7">
    <source>
        <dbReference type="EMBL" id="MBE1530872.1"/>
    </source>
</evidence>
<dbReference type="PANTHER" id="PTHR43289:SF34">
    <property type="entry name" value="SERINE_THREONINE-PROTEIN KINASE YBDM-RELATED"/>
    <property type="match status" value="1"/>
</dbReference>
<proteinExistence type="predicted"/>
<keyword evidence="1" id="KW-0808">Transferase</keyword>
<evidence type="ECO:0000259" key="5">
    <source>
        <dbReference type="PROSITE" id="PS50011"/>
    </source>
</evidence>
<dbReference type="Gene3D" id="1.10.510.10">
    <property type="entry name" value="Transferase(Phosphotransferase) domain 1"/>
    <property type="match status" value="2"/>
</dbReference>
<gene>
    <name evidence="7" type="ORF">H4W34_000705</name>
</gene>
<accession>A0ABR9JK03</accession>
<dbReference type="RefSeq" id="WP_192757827.1">
    <property type="nucleotide sequence ID" value="NZ_JADBDZ010000001.1"/>
</dbReference>
<evidence type="ECO:0000313" key="8">
    <source>
        <dbReference type="Proteomes" id="UP000627838"/>
    </source>
</evidence>
<evidence type="ECO:0000256" key="2">
    <source>
        <dbReference type="ARBA" id="ARBA00022741"/>
    </source>
</evidence>
<dbReference type="PANTHER" id="PTHR43289">
    <property type="entry name" value="MITOGEN-ACTIVATED PROTEIN KINASE KINASE KINASE 20-RELATED"/>
    <property type="match status" value="1"/>
</dbReference>
<keyword evidence="3 7" id="KW-0418">Kinase</keyword>
<keyword evidence="2" id="KW-0547">Nucleotide-binding</keyword>
<evidence type="ECO:0000256" key="4">
    <source>
        <dbReference type="ARBA" id="ARBA00022840"/>
    </source>
</evidence>
<keyword evidence="4" id="KW-0067">ATP-binding</keyword>
<organism evidence="7 8">
    <name type="scientific">Actinomadura algeriensis</name>
    <dbReference type="NCBI Taxonomy" id="1679523"/>
    <lineage>
        <taxon>Bacteria</taxon>
        <taxon>Bacillati</taxon>
        <taxon>Actinomycetota</taxon>
        <taxon>Actinomycetes</taxon>
        <taxon>Streptosporangiales</taxon>
        <taxon>Thermomonosporaceae</taxon>
        <taxon>Actinomadura</taxon>
    </lineage>
</organism>
<dbReference type="InterPro" id="IPR011528">
    <property type="entry name" value="NERD"/>
</dbReference>
<reference evidence="7 8" key="1">
    <citation type="submission" date="2020-10" db="EMBL/GenBank/DDBJ databases">
        <title>Sequencing the genomes of 1000 actinobacteria strains.</title>
        <authorList>
            <person name="Klenk H.-P."/>
        </authorList>
    </citation>
    <scope>NUCLEOTIDE SEQUENCE [LARGE SCALE GENOMIC DNA]</scope>
    <source>
        <strain evidence="7 8">DSM 46744</strain>
    </source>
</reference>
<dbReference type="GO" id="GO:0004674">
    <property type="term" value="F:protein serine/threonine kinase activity"/>
    <property type="evidence" value="ECO:0007669"/>
    <property type="project" value="UniProtKB-KW"/>
</dbReference>
<dbReference type="Proteomes" id="UP000627838">
    <property type="component" value="Unassembled WGS sequence"/>
</dbReference>
<dbReference type="InterPro" id="IPR011009">
    <property type="entry name" value="Kinase-like_dom_sf"/>
</dbReference>
<dbReference type="PROSITE" id="PS50965">
    <property type="entry name" value="NERD"/>
    <property type="match status" value="1"/>
</dbReference>
<keyword evidence="8" id="KW-1185">Reference proteome</keyword>
<dbReference type="Pfam" id="PF08378">
    <property type="entry name" value="NERD"/>
    <property type="match status" value="1"/>
</dbReference>
<dbReference type="InterPro" id="IPR000719">
    <property type="entry name" value="Prot_kinase_dom"/>
</dbReference>
<dbReference type="EMBL" id="JADBDZ010000001">
    <property type="protein sequence ID" value="MBE1530872.1"/>
    <property type="molecule type" value="Genomic_DNA"/>
</dbReference>
<feature type="domain" description="Protein kinase" evidence="5">
    <location>
        <begin position="210"/>
        <end position="490"/>
    </location>
</feature>
<dbReference type="InterPro" id="IPR049832">
    <property type="entry name" value="BREX_PglW"/>
</dbReference>
<feature type="domain" description="Protein kinase" evidence="5">
    <location>
        <begin position="519"/>
        <end position="772"/>
    </location>
</feature>
<evidence type="ECO:0000256" key="3">
    <source>
        <dbReference type="ARBA" id="ARBA00022777"/>
    </source>
</evidence>
<evidence type="ECO:0000259" key="6">
    <source>
        <dbReference type="PROSITE" id="PS50965"/>
    </source>
</evidence>
<protein>
    <submittedName>
        <fullName evidence="7">Serine/threonine protein kinase</fullName>
    </submittedName>
</protein>